<gene>
    <name evidence="1" type="ORF">CAMP_LOCUS405</name>
</gene>
<comment type="caution">
    <text evidence="1">The sequence shown here is derived from an EMBL/GenBank/DDBJ whole genome shotgun (WGS) entry which is preliminary data.</text>
</comment>
<keyword evidence="2" id="KW-1185">Reference proteome</keyword>
<organism evidence="1 2">
    <name type="scientific">Caenorhabditis angaria</name>
    <dbReference type="NCBI Taxonomy" id="860376"/>
    <lineage>
        <taxon>Eukaryota</taxon>
        <taxon>Metazoa</taxon>
        <taxon>Ecdysozoa</taxon>
        <taxon>Nematoda</taxon>
        <taxon>Chromadorea</taxon>
        <taxon>Rhabditida</taxon>
        <taxon>Rhabditina</taxon>
        <taxon>Rhabditomorpha</taxon>
        <taxon>Rhabditoidea</taxon>
        <taxon>Rhabditidae</taxon>
        <taxon>Peloderinae</taxon>
        <taxon>Caenorhabditis</taxon>
    </lineage>
</organism>
<evidence type="ECO:0000313" key="2">
    <source>
        <dbReference type="Proteomes" id="UP001152747"/>
    </source>
</evidence>
<reference evidence="1" key="1">
    <citation type="submission" date="2022-11" db="EMBL/GenBank/DDBJ databases">
        <authorList>
            <person name="Kikuchi T."/>
        </authorList>
    </citation>
    <scope>NUCLEOTIDE SEQUENCE</scope>
    <source>
        <strain evidence="1">PS1010</strain>
    </source>
</reference>
<name>A0A9P1MVS2_9PELO</name>
<dbReference type="EMBL" id="CANHGI010000001">
    <property type="protein sequence ID" value="CAI5437768.1"/>
    <property type="molecule type" value="Genomic_DNA"/>
</dbReference>
<dbReference type="Proteomes" id="UP001152747">
    <property type="component" value="Unassembled WGS sequence"/>
</dbReference>
<dbReference type="AlphaFoldDB" id="A0A9P1MVS2"/>
<proteinExistence type="predicted"/>
<evidence type="ECO:0000313" key="1">
    <source>
        <dbReference type="EMBL" id="CAI5437768.1"/>
    </source>
</evidence>
<accession>A0A9P1MVS2</accession>
<protein>
    <submittedName>
        <fullName evidence="1">Uncharacterized protein</fullName>
    </submittedName>
</protein>
<sequence>MGQVRLSEFASGFGLIDRLSCRLTIWTWKLLHEIVRICQCWIRIDRSAVLQTQKTWKLLHEINSKL</sequence>